<gene>
    <name evidence="1" type="ORF">K6K41_24540</name>
</gene>
<dbReference type="RefSeq" id="WP_261402904.1">
    <property type="nucleotide sequence ID" value="NZ_CP081869.1"/>
</dbReference>
<evidence type="ECO:0000313" key="2">
    <source>
        <dbReference type="Proteomes" id="UP000825701"/>
    </source>
</evidence>
<dbReference type="AlphaFoldDB" id="A0A9E6UN39"/>
<evidence type="ECO:0000313" key="1">
    <source>
        <dbReference type="EMBL" id="QZN99793.1"/>
    </source>
</evidence>
<reference evidence="1" key="1">
    <citation type="submission" date="2021-08" db="EMBL/GenBank/DDBJ databases">
        <authorList>
            <person name="Zhang H."/>
            <person name="Xu M."/>
            <person name="Yu Z."/>
            <person name="Yang L."/>
            <person name="Cai Y."/>
        </authorList>
    </citation>
    <scope>NUCLEOTIDE SEQUENCE</scope>
    <source>
        <strain evidence="1">CHL1</strain>
    </source>
</reference>
<keyword evidence="2" id="KW-1185">Reference proteome</keyword>
<organism evidence="1 2">
    <name type="scientific">Chenggangzhangella methanolivorans</name>
    <dbReference type="NCBI Taxonomy" id="1437009"/>
    <lineage>
        <taxon>Bacteria</taxon>
        <taxon>Pseudomonadati</taxon>
        <taxon>Pseudomonadota</taxon>
        <taxon>Alphaproteobacteria</taxon>
        <taxon>Hyphomicrobiales</taxon>
        <taxon>Methylopilaceae</taxon>
        <taxon>Chenggangzhangella</taxon>
    </lineage>
</organism>
<dbReference type="Pfam" id="PF20039">
    <property type="entry name" value="DUF6441"/>
    <property type="match status" value="1"/>
</dbReference>
<dbReference type="InterPro" id="IPR045622">
    <property type="entry name" value="DUF6441"/>
</dbReference>
<name>A0A9E6UN39_9HYPH</name>
<sequence>MVSLRADAFFDGRYFNLKEFYEGKLAVAETGLMKAAGIGAGVGRDRYRAHVQSSGLDPKLAKTVRGLVYPRPGVKTLSPAAFIYTKAPRILAAFESGGTIRPVKGSKFLWIPTENVPRLGGRKMKPLEVESRFGDFDLVPSLLRPGTFLAVVRARRNAKSGRVRSIIKLKRQPKKADRIVMFTLVKFTSLRKRLDIAGVERGLEAEWPEIVARSLAEAFTNEDRG</sequence>
<dbReference type="KEGG" id="cmet:K6K41_24540"/>
<dbReference type="EMBL" id="CP081869">
    <property type="protein sequence ID" value="QZN99793.1"/>
    <property type="molecule type" value="Genomic_DNA"/>
</dbReference>
<proteinExistence type="predicted"/>
<dbReference type="Proteomes" id="UP000825701">
    <property type="component" value="Chromosome"/>
</dbReference>
<protein>
    <submittedName>
        <fullName evidence="1">DUF6441 family protein</fullName>
    </submittedName>
</protein>
<accession>A0A9E6UN39</accession>